<protein>
    <submittedName>
        <fullName evidence="2">Uncharacterized protein</fullName>
    </submittedName>
</protein>
<accession>A0A8I0U6C9</accession>
<reference evidence="2" key="1">
    <citation type="submission" date="2017-12" db="EMBL/GenBank/DDBJ databases">
        <title>Genome sequencing and analysis.</title>
        <authorList>
            <person name="Huang Y.-T."/>
        </authorList>
    </citation>
    <scope>NUCLEOTIDE SEQUENCE</scope>
    <source>
        <strain evidence="2">VGH116</strain>
    </source>
</reference>
<sequence>MPTDPESILQYTLQKMRQRLQNEQSQSSSYSVHNKLVFAGNIHDAIPRQLLLESRLSPFDKMAWMMIRLHALQNEGAVFPTYDDLQLQLASPHSHKASRETVSRALLMLRLTGWLSLCHRIRDKRGRIRGNIYMLHDEPVNAFDAETLDPRWMDVLEKSCCHPNKSVRTVALSMLKALKTDPSMQHQHTRMTLIGQRLESIQTPEALANRQQLILNAQQDKYKKDKHKKNRTQCKTSGSKIELSTKNGEKRPDSKIELSTQTESDSGVRKSNCYVRNSFTQSVKNTYVNQDMQYSAYCQVPLEQVMDDDNRIMLEKQLQALPKETAISIVQQLGQGLSTGSVRNPVGYMLQLLKAAREGRYNSISFSDTGLKGTGSQKTERCQKVSENSQVISKNRVVSQRLKTTPEVAHNHLKRIRRQLAGITDE</sequence>
<dbReference type="InterPro" id="IPR047749">
    <property type="entry name" value="STY4528-like"/>
</dbReference>
<dbReference type="Proteomes" id="UP000650477">
    <property type="component" value="Unassembled WGS sequence"/>
</dbReference>
<comment type="caution">
    <text evidence="2">The sequence shown here is derived from an EMBL/GenBank/DDBJ whole genome shotgun (WGS) entry which is preliminary data.</text>
</comment>
<dbReference type="EMBL" id="PKLF01000009">
    <property type="protein sequence ID" value="MBE8612924.1"/>
    <property type="molecule type" value="Genomic_DNA"/>
</dbReference>
<feature type="region of interest" description="Disordered" evidence="1">
    <location>
        <begin position="220"/>
        <end position="269"/>
    </location>
</feature>
<gene>
    <name evidence="2" type="ORF">CYG68_10890</name>
</gene>
<organism evidence="2 3">
    <name type="scientific">Morganella morganii</name>
    <name type="common">Proteus morganii</name>
    <dbReference type="NCBI Taxonomy" id="582"/>
    <lineage>
        <taxon>Bacteria</taxon>
        <taxon>Pseudomonadati</taxon>
        <taxon>Pseudomonadota</taxon>
        <taxon>Gammaproteobacteria</taxon>
        <taxon>Enterobacterales</taxon>
        <taxon>Morganellaceae</taxon>
        <taxon>Morganella</taxon>
    </lineage>
</organism>
<dbReference type="AlphaFoldDB" id="A0A8I0U6C9"/>
<dbReference type="NCBIfam" id="NF040582">
    <property type="entry name" value="STY4528_fam"/>
    <property type="match status" value="1"/>
</dbReference>
<feature type="compositionally biased region" description="Polar residues" evidence="1">
    <location>
        <begin position="233"/>
        <end position="246"/>
    </location>
</feature>
<proteinExistence type="predicted"/>
<evidence type="ECO:0000313" key="3">
    <source>
        <dbReference type="Proteomes" id="UP000650477"/>
    </source>
</evidence>
<evidence type="ECO:0000256" key="1">
    <source>
        <dbReference type="SAM" id="MobiDB-lite"/>
    </source>
</evidence>
<dbReference type="RefSeq" id="WP_193829809.1">
    <property type="nucleotide sequence ID" value="NZ_PKLF01000009.1"/>
</dbReference>
<name>A0A8I0U6C9_MORMO</name>
<evidence type="ECO:0000313" key="2">
    <source>
        <dbReference type="EMBL" id="MBE8612924.1"/>
    </source>
</evidence>
<feature type="compositionally biased region" description="Basic and acidic residues" evidence="1">
    <location>
        <begin position="247"/>
        <end position="256"/>
    </location>
</feature>